<keyword evidence="8" id="KW-1185">Reference proteome</keyword>
<dbReference type="PANTHER" id="PTHR43133:SF8">
    <property type="entry name" value="RNA POLYMERASE SIGMA FACTOR HI_1459-RELATED"/>
    <property type="match status" value="1"/>
</dbReference>
<dbReference type="Proteomes" id="UP001589536">
    <property type="component" value="Unassembled WGS sequence"/>
</dbReference>
<dbReference type="Gene3D" id="1.10.1740.10">
    <property type="match status" value="1"/>
</dbReference>
<proteinExistence type="inferred from homology"/>
<dbReference type="EMBL" id="JBHMBH010000046">
    <property type="protein sequence ID" value="MFB9716359.1"/>
    <property type="molecule type" value="Genomic_DNA"/>
</dbReference>
<organism evidence="7 8">
    <name type="scientific">Arthrobacter methylotrophus</name>
    <dbReference type="NCBI Taxonomy" id="121291"/>
    <lineage>
        <taxon>Bacteria</taxon>
        <taxon>Bacillati</taxon>
        <taxon>Actinomycetota</taxon>
        <taxon>Actinomycetes</taxon>
        <taxon>Micrococcales</taxon>
        <taxon>Micrococcaceae</taxon>
        <taxon>Arthrobacter</taxon>
    </lineage>
</organism>
<dbReference type="Pfam" id="PF04542">
    <property type="entry name" value="Sigma70_r2"/>
    <property type="match status" value="1"/>
</dbReference>
<dbReference type="PANTHER" id="PTHR43133">
    <property type="entry name" value="RNA POLYMERASE ECF-TYPE SIGMA FACTO"/>
    <property type="match status" value="1"/>
</dbReference>
<keyword evidence="3" id="KW-0731">Sigma factor</keyword>
<dbReference type="InterPro" id="IPR036388">
    <property type="entry name" value="WH-like_DNA-bd_sf"/>
</dbReference>
<dbReference type="SUPFAM" id="SSF88659">
    <property type="entry name" value="Sigma3 and sigma4 domains of RNA polymerase sigma factors"/>
    <property type="match status" value="1"/>
</dbReference>
<evidence type="ECO:0000256" key="3">
    <source>
        <dbReference type="ARBA" id="ARBA00023082"/>
    </source>
</evidence>
<name>A0ABV5UVZ8_9MICC</name>
<evidence type="ECO:0000313" key="7">
    <source>
        <dbReference type="EMBL" id="MFB9716359.1"/>
    </source>
</evidence>
<sequence length="238" mass="26352">MLEAVRAGSSEEYGILFERYRRTALRVASRYSSDTHLAEDAVHEAFASILSAIRSGFGPSQTFGPYLYSSVINAMRRLNLRKLREKPMDIETLEGAIGRTDERFAGVTTDDLVQTVLRSLPPRWQEVLWYLEVEAMAPREVGPILGLTPNATVALHRRAKVGLRLGYLRELLPTAENPACHNTSKLIPTYALGILKDKQIVKMKEHLKSCTNCATSLSEVLEAGIQRRSPVAPGSTSG</sequence>
<dbReference type="InterPro" id="IPR007627">
    <property type="entry name" value="RNA_pol_sigma70_r2"/>
</dbReference>
<dbReference type="NCBIfam" id="TIGR02937">
    <property type="entry name" value="sigma70-ECF"/>
    <property type="match status" value="1"/>
</dbReference>
<comment type="caution">
    <text evidence="7">The sequence shown here is derived from an EMBL/GenBank/DDBJ whole genome shotgun (WGS) entry which is preliminary data.</text>
</comment>
<evidence type="ECO:0000313" key="8">
    <source>
        <dbReference type="Proteomes" id="UP001589536"/>
    </source>
</evidence>
<keyword evidence="2" id="KW-0805">Transcription regulation</keyword>
<dbReference type="SUPFAM" id="SSF88946">
    <property type="entry name" value="Sigma2 domain of RNA polymerase sigma factors"/>
    <property type="match status" value="1"/>
</dbReference>
<keyword evidence="4" id="KW-0238">DNA-binding</keyword>
<evidence type="ECO:0000256" key="4">
    <source>
        <dbReference type="ARBA" id="ARBA00023125"/>
    </source>
</evidence>
<dbReference type="InterPro" id="IPR014284">
    <property type="entry name" value="RNA_pol_sigma-70_dom"/>
</dbReference>
<dbReference type="InterPro" id="IPR013325">
    <property type="entry name" value="RNA_pol_sigma_r2"/>
</dbReference>
<comment type="similarity">
    <text evidence="1">Belongs to the sigma-70 factor family. ECF subfamily.</text>
</comment>
<evidence type="ECO:0000256" key="5">
    <source>
        <dbReference type="ARBA" id="ARBA00023163"/>
    </source>
</evidence>
<reference evidence="7 8" key="1">
    <citation type="submission" date="2024-09" db="EMBL/GenBank/DDBJ databases">
        <authorList>
            <person name="Sun Q."/>
            <person name="Mori K."/>
        </authorList>
    </citation>
    <scope>NUCLEOTIDE SEQUENCE [LARGE SCALE GENOMIC DNA]</scope>
    <source>
        <strain evidence="7 8">JCM 13519</strain>
    </source>
</reference>
<dbReference type="InterPro" id="IPR013324">
    <property type="entry name" value="RNA_pol_sigma_r3/r4-like"/>
</dbReference>
<feature type="domain" description="RNA polymerase sigma-70 region 2" evidence="6">
    <location>
        <begin position="16"/>
        <end position="79"/>
    </location>
</feature>
<evidence type="ECO:0000256" key="1">
    <source>
        <dbReference type="ARBA" id="ARBA00010641"/>
    </source>
</evidence>
<dbReference type="RefSeq" id="WP_376955134.1">
    <property type="nucleotide sequence ID" value="NZ_JBHMBH010000046.1"/>
</dbReference>
<gene>
    <name evidence="7" type="ORF">ACFFPI_19855</name>
</gene>
<evidence type="ECO:0000259" key="6">
    <source>
        <dbReference type="Pfam" id="PF04542"/>
    </source>
</evidence>
<protein>
    <submittedName>
        <fullName evidence="7">RNA polymerase sigma factor</fullName>
    </submittedName>
</protein>
<dbReference type="Gene3D" id="1.10.10.10">
    <property type="entry name" value="Winged helix-like DNA-binding domain superfamily/Winged helix DNA-binding domain"/>
    <property type="match status" value="1"/>
</dbReference>
<keyword evidence="5" id="KW-0804">Transcription</keyword>
<evidence type="ECO:0000256" key="2">
    <source>
        <dbReference type="ARBA" id="ARBA00023015"/>
    </source>
</evidence>
<accession>A0ABV5UVZ8</accession>
<dbReference type="InterPro" id="IPR039425">
    <property type="entry name" value="RNA_pol_sigma-70-like"/>
</dbReference>